<evidence type="ECO:0008006" key="3">
    <source>
        <dbReference type="Google" id="ProtNLM"/>
    </source>
</evidence>
<name>A0A1G5DS20_9GAMM</name>
<comment type="caution">
    <text evidence="1">The sequence shown here is derived from an EMBL/GenBank/DDBJ whole genome shotgun (WGS) entry which is preliminary data.</text>
</comment>
<evidence type="ECO:0000313" key="1">
    <source>
        <dbReference type="EMBL" id="SCY17496.1"/>
    </source>
</evidence>
<gene>
    <name evidence="1" type="ORF">SAMN02927935_00943</name>
</gene>
<reference evidence="1 2" key="1">
    <citation type="submission" date="2016-10" db="EMBL/GenBank/DDBJ databases">
        <authorList>
            <person name="Varghese N."/>
            <person name="Submissions S."/>
        </authorList>
    </citation>
    <scope>NUCLEOTIDE SEQUENCE [LARGE SCALE GENOMIC DNA]</scope>
    <source>
        <strain evidence="1 2">CGMCC 1.6853</strain>
    </source>
</reference>
<organism evidence="1 2">
    <name type="scientific">Serratia nematodiphila</name>
    <dbReference type="NCBI Taxonomy" id="458197"/>
    <lineage>
        <taxon>Bacteria</taxon>
        <taxon>Pseudomonadati</taxon>
        <taxon>Pseudomonadota</taxon>
        <taxon>Gammaproteobacteria</taxon>
        <taxon>Enterobacterales</taxon>
        <taxon>Yersiniaceae</taxon>
        <taxon>Serratia</taxon>
    </lineage>
</organism>
<sequence length="177" mass="20786">MEKKEGALRLLTSGEIGLAKSVFGGSIIYGKVWVHHDSYFPFGLQNRNTAMSPNGELYFRDWYVPDFSKEGYSHKHLFIHEMVHVWQYQRGMWVKTRGLYSWLANYSYELDGSKLLENYAMEQQAQIVADYHLLTSSGYAVWRNRFGKEVTYNGHDYADVRKVKEKYEKVLVGFPYK</sequence>
<dbReference type="Proteomes" id="UP000183031">
    <property type="component" value="Unassembled WGS sequence"/>
</dbReference>
<dbReference type="RefSeq" id="WP_033631672.1">
    <property type="nucleotide sequence ID" value="NZ_CBCSIN010000006.1"/>
</dbReference>
<keyword evidence="2" id="KW-1185">Reference proteome</keyword>
<dbReference type="EMBL" id="FMUT01000003">
    <property type="protein sequence ID" value="SCY17496.1"/>
    <property type="molecule type" value="Genomic_DNA"/>
</dbReference>
<evidence type="ECO:0000313" key="2">
    <source>
        <dbReference type="Proteomes" id="UP000183031"/>
    </source>
</evidence>
<accession>A0A1G5DS20</accession>
<protein>
    <recommendedName>
        <fullName evidence="3">Type IV secretion protein Rhs</fullName>
    </recommendedName>
</protein>
<proteinExistence type="predicted"/>